<organism evidence="1 2">
    <name type="scientific">Alistipes ihumii AP11</name>
    <dbReference type="NCBI Taxonomy" id="1211813"/>
    <lineage>
        <taxon>Bacteria</taxon>
        <taxon>Pseudomonadati</taxon>
        <taxon>Bacteroidota</taxon>
        <taxon>Bacteroidia</taxon>
        <taxon>Bacteroidales</taxon>
        <taxon>Rikenellaceae</taxon>
        <taxon>Alistipes</taxon>
    </lineage>
</organism>
<name>A0ABY5V1H6_9BACT</name>
<proteinExistence type="predicted"/>
<dbReference type="InterPro" id="IPR021272">
    <property type="entry name" value="DUF2851"/>
</dbReference>
<evidence type="ECO:0000313" key="2">
    <source>
        <dbReference type="Proteomes" id="UP001059295"/>
    </source>
</evidence>
<evidence type="ECO:0000313" key="1">
    <source>
        <dbReference type="EMBL" id="UWN57346.1"/>
    </source>
</evidence>
<dbReference type="EMBL" id="CP102294">
    <property type="protein sequence ID" value="UWN57346.1"/>
    <property type="molecule type" value="Genomic_DNA"/>
</dbReference>
<sequence length="422" mass="47985">MPVSPNEAFLRLVWTHGLYTRLDPPGIEVIDPGSAGPEDGIDAVNARIALEGTEISGPVAIHERASDWRKHLHHIDSKYDRCILHVVAHDDAVVCRTDGSVVPTVTMSCPRELEERYLGLLEGSDSYRCGQTLAQMPGVKLYGLLTELTVERLERKYNDFLSLYRETGNDWNETFYVMLFRTMGAGSNREPYMKLARTVRYTDLCKVRESVASVEALLLGGAGLLQPIEFPDRYTAMLQQEFRHLSHRFEIAPMHRREWNLGSHNPRHAPLLRIVELAALLCSQEFMFSRLLGCRTPEQVREVLSVQASEYWTTHYLPGRRSRYSVKSFGDMMLDNLTINLVAPMMFTYGHVTSDEGLKEAAVDLLEKTKPENNVYIRGWKSRGVEAESAFFTQGLLQLSKEYCEKKRCAACNIGRKMLCCQ</sequence>
<reference evidence="1" key="1">
    <citation type="journal article" date="2022" name="Cell">
        <title>Design, construction, and in vivo augmentation of a complex gut microbiome.</title>
        <authorList>
            <person name="Cheng A.G."/>
            <person name="Ho P.Y."/>
            <person name="Aranda-Diaz A."/>
            <person name="Jain S."/>
            <person name="Yu F.B."/>
            <person name="Meng X."/>
            <person name="Wang M."/>
            <person name="Iakiviak M."/>
            <person name="Nagashima K."/>
            <person name="Zhao A."/>
            <person name="Murugkar P."/>
            <person name="Patil A."/>
            <person name="Atabakhsh K."/>
            <person name="Weakley A."/>
            <person name="Yan J."/>
            <person name="Brumbaugh A.R."/>
            <person name="Higginbottom S."/>
            <person name="Dimas A."/>
            <person name="Shiver A.L."/>
            <person name="Deutschbauer A."/>
            <person name="Neff N."/>
            <person name="Sonnenburg J.L."/>
            <person name="Huang K.C."/>
            <person name="Fischbach M.A."/>
        </authorList>
    </citation>
    <scope>NUCLEOTIDE SEQUENCE</scope>
    <source>
        <strain evidence="1">AP11</strain>
    </source>
</reference>
<accession>A0ABY5V1H6</accession>
<keyword evidence="2" id="KW-1185">Reference proteome</keyword>
<dbReference type="RefSeq" id="WP_051012972.1">
    <property type="nucleotide sequence ID" value="NZ_CAPH01000006.1"/>
</dbReference>
<dbReference type="Proteomes" id="UP001059295">
    <property type="component" value="Chromosome"/>
</dbReference>
<dbReference type="GeneID" id="82890227"/>
<dbReference type="Pfam" id="PF11013">
    <property type="entry name" value="DUF2851"/>
    <property type="match status" value="1"/>
</dbReference>
<protein>
    <submittedName>
        <fullName evidence="1">DUF2851 family protein</fullName>
    </submittedName>
</protein>
<gene>
    <name evidence="1" type="ORF">NQ491_00795</name>
</gene>